<gene>
    <name evidence="3" type="ORF">RDB_LOCUS183763</name>
</gene>
<evidence type="ECO:0000313" key="4">
    <source>
        <dbReference type="Proteomes" id="UP000663853"/>
    </source>
</evidence>
<name>A0A8H3DR81_9AGAM</name>
<keyword evidence="2" id="KW-0732">Signal</keyword>
<accession>A0A8H3DR81</accession>
<dbReference type="EMBL" id="CAJMXA010004220">
    <property type="protein sequence ID" value="CAE6537424.1"/>
    <property type="molecule type" value="Genomic_DNA"/>
</dbReference>
<sequence>MIPLCAMFIAALIPGVGLGTYAYPAMSVAEDELARIKVHFTIWISCSFALDLAMTATTVVYLWRTRTGLKEHSNVFTAVWTVLWVSSSRLFLARVCLTSAAPPLILMFIAIVDGYMTKLPSHPSLIVAVDIAGKFFVLSVMINLCGRNLIQEKLSRSAKTQSGNSRNQGGLGVSTIPVMIRQEKTTEYELNEWPVTLRSPRMEVDHRRIGSHSEEMEAKDSGNELVVEVHPEQIKQHDLVISEELRLSSEQRLGHYV</sequence>
<feature type="chain" id="PRO_5034519364" evidence="2">
    <location>
        <begin position="20"/>
        <end position="257"/>
    </location>
</feature>
<keyword evidence="1" id="KW-0472">Membrane</keyword>
<evidence type="ECO:0000256" key="1">
    <source>
        <dbReference type="SAM" id="Phobius"/>
    </source>
</evidence>
<protein>
    <submittedName>
        <fullName evidence="3">Uncharacterized protein</fullName>
    </submittedName>
</protein>
<evidence type="ECO:0000313" key="3">
    <source>
        <dbReference type="EMBL" id="CAE6537424.1"/>
    </source>
</evidence>
<organism evidence="3 4">
    <name type="scientific">Rhizoctonia solani</name>
    <dbReference type="NCBI Taxonomy" id="456999"/>
    <lineage>
        <taxon>Eukaryota</taxon>
        <taxon>Fungi</taxon>
        <taxon>Dikarya</taxon>
        <taxon>Basidiomycota</taxon>
        <taxon>Agaricomycotina</taxon>
        <taxon>Agaricomycetes</taxon>
        <taxon>Cantharellales</taxon>
        <taxon>Ceratobasidiaceae</taxon>
        <taxon>Rhizoctonia</taxon>
    </lineage>
</organism>
<dbReference type="Proteomes" id="UP000663853">
    <property type="component" value="Unassembled WGS sequence"/>
</dbReference>
<feature type="signal peptide" evidence="2">
    <location>
        <begin position="1"/>
        <end position="19"/>
    </location>
</feature>
<keyword evidence="1" id="KW-0812">Transmembrane</keyword>
<feature type="transmembrane region" description="Helical" evidence="1">
    <location>
        <begin position="91"/>
        <end position="112"/>
    </location>
</feature>
<evidence type="ECO:0000256" key="2">
    <source>
        <dbReference type="SAM" id="SignalP"/>
    </source>
</evidence>
<reference evidence="3" key="1">
    <citation type="submission" date="2021-01" db="EMBL/GenBank/DDBJ databases">
        <authorList>
            <person name="Kaushik A."/>
        </authorList>
    </citation>
    <scope>NUCLEOTIDE SEQUENCE</scope>
    <source>
        <strain evidence="3">AG6-10EEA</strain>
    </source>
</reference>
<dbReference type="AlphaFoldDB" id="A0A8H3DR81"/>
<feature type="transmembrane region" description="Helical" evidence="1">
    <location>
        <begin position="124"/>
        <end position="146"/>
    </location>
</feature>
<feature type="transmembrane region" description="Helical" evidence="1">
    <location>
        <begin position="42"/>
        <end position="63"/>
    </location>
</feature>
<comment type="caution">
    <text evidence="3">The sequence shown here is derived from an EMBL/GenBank/DDBJ whole genome shotgun (WGS) entry which is preliminary data.</text>
</comment>
<keyword evidence="1" id="KW-1133">Transmembrane helix</keyword>
<proteinExistence type="predicted"/>